<dbReference type="Proteomes" id="UP001138757">
    <property type="component" value="Unassembled WGS sequence"/>
</dbReference>
<proteinExistence type="predicted"/>
<dbReference type="RefSeq" id="WP_214624369.1">
    <property type="nucleotide sequence ID" value="NZ_JAHGAW010000009.1"/>
</dbReference>
<evidence type="ECO:0000313" key="1">
    <source>
        <dbReference type="EMBL" id="MBT2188112.1"/>
    </source>
</evidence>
<dbReference type="InterPro" id="IPR029044">
    <property type="entry name" value="Nucleotide-diphossugar_trans"/>
</dbReference>
<keyword evidence="2" id="KW-1185">Reference proteome</keyword>
<organism evidence="1 2">
    <name type="scientific">Sphingobium nicotianae</name>
    <dbReference type="NCBI Taxonomy" id="2782607"/>
    <lineage>
        <taxon>Bacteria</taxon>
        <taxon>Pseudomonadati</taxon>
        <taxon>Pseudomonadota</taxon>
        <taxon>Alphaproteobacteria</taxon>
        <taxon>Sphingomonadales</taxon>
        <taxon>Sphingomonadaceae</taxon>
        <taxon>Sphingobium</taxon>
    </lineage>
</organism>
<dbReference type="Gene3D" id="3.90.550.10">
    <property type="entry name" value="Spore Coat Polysaccharide Biosynthesis Protein SpsA, Chain A"/>
    <property type="match status" value="1"/>
</dbReference>
<accession>A0A9X1IS69</accession>
<reference evidence="1" key="1">
    <citation type="submission" date="2021-05" db="EMBL/GenBank/DDBJ databases">
        <title>Genome of Sphingobium sp. strain.</title>
        <authorList>
            <person name="Fan R."/>
        </authorList>
    </citation>
    <scope>NUCLEOTIDE SEQUENCE</scope>
    <source>
        <strain evidence="1">H33</strain>
    </source>
</reference>
<evidence type="ECO:0000313" key="2">
    <source>
        <dbReference type="Proteomes" id="UP001138757"/>
    </source>
</evidence>
<dbReference type="EMBL" id="JAHGAW010000009">
    <property type="protein sequence ID" value="MBT2188112.1"/>
    <property type="molecule type" value="Genomic_DNA"/>
</dbReference>
<protein>
    <submittedName>
        <fullName evidence="1">Uncharacterized protein</fullName>
    </submittedName>
</protein>
<name>A0A9X1IS69_9SPHN</name>
<gene>
    <name evidence="1" type="ORF">KK488_14245</name>
</gene>
<comment type="caution">
    <text evidence="1">The sequence shown here is derived from an EMBL/GenBank/DDBJ whole genome shotgun (WGS) entry which is preliminary data.</text>
</comment>
<dbReference type="SUPFAM" id="SSF53448">
    <property type="entry name" value="Nucleotide-diphospho-sugar transferases"/>
    <property type="match status" value="1"/>
</dbReference>
<dbReference type="AlphaFoldDB" id="A0A9X1IS69"/>
<sequence>MAPHLEFRIPISPTDGFFAQVRLFNFALRRLGGPYAGACLRVVIGDHCDLDAARRANPWSECDHVIWDRVPDAMFEEADIWGTANWRLSIPAGDADIVILSDADTVMLRDIDPLFDDLARDEPMLLGHMAHYPPPINRDDIPGGLEFWPAIFDRYGAPLGERLHRYSMDVDGSLPLAPAYFNLGFVAMNRLALEPLGLDIHWTDAWLKRRTGSHMRCQIALPLIAHRRGLTIKCIDAAYNSANDPIHYAHNNLAPGEIRVLHYLRETELDRRTFLLPSHIDAFLARDMTVSANRDLQQLVRLYRETL</sequence>